<evidence type="ECO:0000259" key="6">
    <source>
        <dbReference type="Pfam" id="PF05175"/>
    </source>
</evidence>
<dbReference type="Gene3D" id="1.10.8.10">
    <property type="entry name" value="DNA helicase RuvA subunit, C-terminal domain"/>
    <property type="match status" value="1"/>
</dbReference>
<dbReference type="PANTHER" id="PTHR18895:SF74">
    <property type="entry name" value="MTRF1L RELEASE FACTOR GLUTAMINE METHYLTRANSFERASE"/>
    <property type="match status" value="1"/>
</dbReference>
<evidence type="ECO:0000256" key="4">
    <source>
        <dbReference type="ARBA" id="ARBA00022691"/>
    </source>
</evidence>
<dbReference type="PANTHER" id="PTHR18895">
    <property type="entry name" value="HEMK METHYLTRANSFERASE"/>
    <property type="match status" value="1"/>
</dbReference>
<keyword evidence="8" id="KW-1185">Reference proteome</keyword>
<dbReference type="InterPro" id="IPR004556">
    <property type="entry name" value="HemK-like"/>
</dbReference>
<dbReference type="EMBL" id="JAJAUY010000013">
    <property type="protein sequence ID" value="MCB5178900.1"/>
    <property type="molecule type" value="Genomic_DNA"/>
</dbReference>
<evidence type="ECO:0000256" key="3">
    <source>
        <dbReference type="ARBA" id="ARBA00022679"/>
    </source>
</evidence>
<proteinExistence type="predicted"/>
<keyword evidence="2" id="KW-0489">Methyltransferase</keyword>
<organism evidence="7 8">
    <name type="scientific">Streptomyces antimicrobicus</name>
    <dbReference type="NCBI Taxonomy" id="2883108"/>
    <lineage>
        <taxon>Bacteria</taxon>
        <taxon>Bacillati</taxon>
        <taxon>Actinomycetota</taxon>
        <taxon>Actinomycetes</taxon>
        <taxon>Kitasatosporales</taxon>
        <taxon>Streptomycetaceae</taxon>
        <taxon>Streptomyces</taxon>
    </lineage>
</organism>
<accession>A0ABS8B2Q5</accession>
<evidence type="ECO:0000256" key="2">
    <source>
        <dbReference type="ARBA" id="ARBA00022603"/>
    </source>
</evidence>
<dbReference type="Pfam" id="PF05175">
    <property type="entry name" value="MTS"/>
    <property type="match status" value="1"/>
</dbReference>
<dbReference type="InterPro" id="IPR029063">
    <property type="entry name" value="SAM-dependent_MTases_sf"/>
</dbReference>
<evidence type="ECO:0000256" key="1">
    <source>
        <dbReference type="ARBA" id="ARBA00012771"/>
    </source>
</evidence>
<keyword evidence="4" id="KW-0949">S-adenosyl-L-methionine</keyword>
<dbReference type="EC" id="2.1.1.297" evidence="1"/>
<dbReference type="InterPro" id="IPR022446">
    <property type="entry name" value="MeTrfrase_put"/>
</dbReference>
<gene>
    <name evidence="7" type="ORF">LG632_05805</name>
</gene>
<evidence type="ECO:0000313" key="7">
    <source>
        <dbReference type="EMBL" id="MCB5178900.1"/>
    </source>
</evidence>
<evidence type="ECO:0000313" key="8">
    <source>
        <dbReference type="Proteomes" id="UP001199054"/>
    </source>
</evidence>
<dbReference type="Proteomes" id="UP001199054">
    <property type="component" value="Unassembled WGS sequence"/>
</dbReference>
<keyword evidence="3" id="KW-0808">Transferase</keyword>
<dbReference type="NCBIfam" id="TIGR03704">
    <property type="entry name" value="PrmC_rel_meth"/>
    <property type="match status" value="1"/>
</dbReference>
<reference evidence="7 8" key="1">
    <citation type="submission" date="2021-10" db="EMBL/GenBank/DDBJ databases">
        <title>Streptomyces sp. strain SMC 277, a novel streptomycete isolated from soil.</title>
        <authorList>
            <person name="Chanama M."/>
        </authorList>
    </citation>
    <scope>NUCLEOTIDE SEQUENCE [LARGE SCALE GENOMIC DNA]</scope>
    <source>
        <strain evidence="7 8">SMC 277</strain>
    </source>
</reference>
<dbReference type="InterPro" id="IPR007848">
    <property type="entry name" value="Small_mtfrase_dom"/>
</dbReference>
<evidence type="ECO:0000256" key="5">
    <source>
        <dbReference type="ARBA" id="ARBA00048391"/>
    </source>
</evidence>
<protein>
    <recommendedName>
        <fullName evidence="1">peptide chain release factor N(5)-glutamine methyltransferase</fullName>
        <ecNumber evidence="1">2.1.1.297</ecNumber>
    </recommendedName>
</protein>
<dbReference type="InterPro" id="IPR050320">
    <property type="entry name" value="N5-glutamine_MTase"/>
</dbReference>
<sequence length="260" mass="26739">MTGIHTPVVDALRAAGCVFAEEEAELLASAAADEAELAALVARRVAGEPLEHVVGWAQFCGLRMAVGEGVFVPRRRTEFLVQEAAGLARPGAVVLDLCCGVGAIGAAVAAELGGTVELHAADIDPVAASYARRNVAPVGGRVHEGDLYDALPPSLRGRVDVLVVNAPYVPTDAIGLLPPEARDHEPRTALDGGPDGLDVQRRVAEGAPAWLAPGGHLLIETSARQSPSTAAALTAAGLSVRATSSEDLHATVVIGRREVD</sequence>
<dbReference type="SUPFAM" id="SSF53335">
    <property type="entry name" value="S-adenosyl-L-methionine-dependent methyltransferases"/>
    <property type="match status" value="1"/>
</dbReference>
<dbReference type="NCBIfam" id="TIGR00536">
    <property type="entry name" value="hemK_fam"/>
    <property type="match status" value="1"/>
</dbReference>
<name>A0ABS8B2Q5_9ACTN</name>
<dbReference type="Gene3D" id="3.40.50.150">
    <property type="entry name" value="Vaccinia Virus protein VP39"/>
    <property type="match status" value="1"/>
</dbReference>
<feature type="domain" description="Methyltransferase small" evidence="6">
    <location>
        <begin position="90"/>
        <end position="169"/>
    </location>
</feature>
<dbReference type="RefSeq" id="WP_226725717.1">
    <property type="nucleotide sequence ID" value="NZ_JAJAUY010000013.1"/>
</dbReference>
<comment type="catalytic activity">
    <reaction evidence="5">
        <text>L-glutaminyl-[peptide chain release factor] + S-adenosyl-L-methionine = N(5)-methyl-L-glutaminyl-[peptide chain release factor] + S-adenosyl-L-homocysteine + H(+)</text>
        <dbReference type="Rhea" id="RHEA:42896"/>
        <dbReference type="Rhea" id="RHEA-COMP:10271"/>
        <dbReference type="Rhea" id="RHEA-COMP:10272"/>
        <dbReference type="ChEBI" id="CHEBI:15378"/>
        <dbReference type="ChEBI" id="CHEBI:30011"/>
        <dbReference type="ChEBI" id="CHEBI:57856"/>
        <dbReference type="ChEBI" id="CHEBI:59789"/>
        <dbReference type="ChEBI" id="CHEBI:61891"/>
        <dbReference type="EC" id="2.1.1.297"/>
    </reaction>
</comment>
<comment type="caution">
    <text evidence="7">The sequence shown here is derived from an EMBL/GenBank/DDBJ whole genome shotgun (WGS) entry which is preliminary data.</text>
</comment>